<dbReference type="EMBL" id="LT629734">
    <property type="protein sequence ID" value="SDR87065.1"/>
    <property type="molecule type" value="Genomic_DNA"/>
</dbReference>
<protein>
    <recommendedName>
        <fullName evidence="1">Amidohydrolase 3 domain-containing protein</fullName>
    </recommendedName>
</protein>
<accession>A0A1H1ML28</accession>
<sequence>MRIDTIIENARVLTGDPARPVARRIGIWSGRIIGLDEQLDGARAETLLDAGGAVVSPGFNDAHAHSVWFGQTLSELDLAAAMTPEDVYRAVAARAAAGDEAATGQRDWIVASGFNPLGMSGSVDRDALDRAAGGRPVWIKHASGHAYTLGGAGLRLVGIGDGPATDPDGGVIARDEAGRPTGLLEENAMRIVQDVLLPDPVAAIEEALGRASAQYAREGLTSVTDAGIAGGWIGHSPREFAAYQGARDRGLLRTRMQAMVVLDALHDLGGHRDDPDAIGLGAGIRSGVGDEWLQIGPVKVFTDGSLLGATAAMTEDYAHDHGNHGYLQGDPDEMRARVLRAAAGGWALALHAIGDAAVDFALDLIDEAQRLHGVGPMPSRIEHGGVVRPDQLDRMAALGVVLVPQARFIAEYGDGMAARLGAERTRRSYPAASVLRAGGLLAGSSDRPVAPGAPLPIVQALVERVTESGAPYGPDERLTVEQAMRVCTAGSAEATGWGGQKGVIAPGMLADLVVLGDDPHAVPVDRIGAIDVVATIVGGEAVHGALSAR</sequence>
<dbReference type="PANTHER" id="PTHR22642">
    <property type="entry name" value="IMIDAZOLONEPROPIONASE"/>
    <property type="match status" value="1"/>
</dbReference>
<dbReference type="CDD" id="cd01300">
    <property type="entry name" value="YtcJ_like"/>
    <property type="match status" value="1"/>
</dbReference>
<dbReference type="OrthoDB" id="3173428at2"/>
<dbReference type="InterPro" id="IPR032466">
    <property type="entry name" value="Metal_Hydrolase"/>
</dbReference>
<dbReference type="GO" id="GO:0016810">
    <property type="term" value="F:hydrolase activity, acting on carbon-nitrogen (but not peptide) bonds"/>
    <property type="evidence" value="ECO:0007669"/>
    <property type="project" value="InterPro"/>
</dbReference>
<dbReference type="AlphaFoldDB" id="A0A1H1ML28"/>
<keyword evidence="3" id="KW-1185">Reference proteome</keyword>
<reference evidence="3" key="1">
    <citation type="submission" date="2016-10" db="EMBL/GenBank/DDBJ databases">
        <authorList>
            <person name="Varghese N."/>
            <person name="Submissions S."/>
        </authorList>
    </citation>
    <scope>NUCLEOTIDE SEQUENCE [LARGE SCALE GENOMIC DNA]</scope>
    <source>
        <strain evidence="3">DSM 22965</strain>
    </source>
</reference>
<dbReference type="Gene3D" id="3.10.310.70">
    <property type="match status" value="1"/>
</dbReference>
<evidence type="ECO:0000313" key="2">
    <source>
        <dbReference type="EMBL" id="SDR87065.1"/>
    </source>
</evidence>
<dbReference type="Gene3D" id="2.30.40.10">
    <property type="entry name" value="Urease, subunit C, domain 1"/>
    <property type="match status" value="1"/>
</dbReference>
<dbReference type="Gene3D" id="3.20.20.140">
    <property type="entry name" value="Metal-dependent hydrolases"/>
    <property type="match status" value="1"/>
</dbReference>
<dbReference type="InterPro" id="IPR011059">
    <property type="entry name" value="Metal-dep_hydrolase_composite"/>
</dbReference>
<dbReference type="STRING" id="684552.SAMN04489719_1004"/>
<evidence type="ECO:0000259" key="1">
    <source>
        <dbReference type="Pfam" id="PF07969"/>
    </source>
</evidence>
<name>A0A1H1ML28_9MICO</name>
<dbReference type="InterPro" id="IPR033932">
    <property type="entry name" value="YtcJ-like"/>
</dbReference>
<dbReference type="Proteomes" id="UP000199649">
    <property type="component" value="Chromosome I"/>
</dbReference>
<dbReference type="SUPFAM" id="SSF51556">
    <property type="entry name" value="Metallo-dependent hydrolases"/>
    <property type="match status" value="1"/>
</dbReference>
<gene>
    <name evidence="2" type="ORF">SAMN04489719_1004</name>
</gene>
<organism evidence="2 3">
    <name type="scientific">Agrococcus carbonis</name>
    <dbReference type="NCBI Taxonomy" id="684552"/>
    <lineage>
        <taxon>Bacteria</taxon>
        <taxon>Bacillati</taxon>
        <taxon>Actinomycetota</taxon>
        <taxon>Actinomycetes</taxon>
        <taxon>Micrococcales</taxon>
        <taxon>Microbacteriaceae</taxon>
        <taxon>Agrococcus</taxon>
    </lineage>
</organism>
<dbReference type="PANTHER" id="PTHR22642:SF2">
    <property type="entry name" value="PROTEIN LONG AFTER FAR-RED 3"/>
    <property type="match status" value="1"/>
</dbReference>
<proteinExistence type="predicted"/>
<feature type="domain" description="Amidohydrolase 3" evidence="1">
    <location>
        <begin position="48"/>
        <end position="543"/>
    </location>
</feature>
<evidence type="ECO:0000313" key="3">
    <source>
        <dbReference type="Proteomes" id="UP000199649"/>
    </source>
</evidence>
<dbReference type="Pfam" id="PF07969">
    <property type="entry name" value="Amidohydro_3"/>
    <property type="match status" value="1"/>
</dbReference>
<dbReference type="SUPFAM" id="SSF51338">
    <property type="entry name" value="Composite domain of metallo-dependent hydrolases"/>
    <property type="match status" value="1"/>
</dbReference>
<dbReference type="RefSeq" id="WP_092665995.1">
    <property type="nucleotide sequence ID" value="NZ_LT629734.1"/>
</dbReference>
<dbReference type="InterPro" id="IPR013108">
    <property type="entry name" value="Amidohydro_3"/>
</dbReference>